<evidence type="ECO:0000256" key="4">
    <source>
        <dbReference type="PROSITE-ProRule" id="PRU00236"/>
    </source>
</evidence>
<dbReference type="GO" id="GO:0017136">
    <property type="term" value="F:histone deacetylase activity, NAD-dependent"/>
    <property type="evidence" value="ECO:0007669"/>
    <property type="project" value="TreeGrafter"/>
</dbReference>
<dbReference type="HAMAP" id="MF_01121">
    <property type="entry name" value="Sirtuin_ClassIII"/>
    <property type="match status" value="1"/>
</dbReference>
<dbReference type="InterPro" id="IPR050134">
    <property type="entry name" value="NAD-dep_sirtuin_deacylases"/>
</dbReference>
<dbReference type="InterPro" id="IPR026591">
    <property type="entry name" value="Sirtuin_cat_small_dom_sf"/>
</dbReference>
<dbReference type="Pfam" id="PF02146">
    <property type="entry name" value="SIR2"/>
    <property type="match status" value="1"/>
</dbReference>
<evidence type="ECO:0000313" key="7">
    <source>
        <dbReference type="Proteomes" id="UP000184520"/>
    </source>
</evidence>
<dbReference type="SUPFAM" id="SSF52467">
    <property type="entry name" value="DHS-like NAD/FAD-binding domain"/>
    <property type="match status" value="1"/>
</dbReference>
<keyword evidence="3" id="KW-0963">Cytoplasm</keyword>
<feature type="binding site" evidence="3">
    <location>
        <position position="140"/>
    </location>
    <ligand>
        <name>Zn(2+)</name>
        <dbReference type="ChEBI" id="CHEBI:29105"/>
    </ligand>
</feature>
<evidence type="ECO:0000259" key="5">
    <source>
        <dbReference type="PROSITE" id="PS50305"/>
    </source>
</evidence>
<feature type="binding site" evidence="3">
    <location>
        <begin position="206"/>
        <end position="208"/>
    </location>
    <ligand>
        <name>NAD(+)</name>
        <dbReference type="ChEBI" id="CHEBI:57540"/>
    </ligand>
</feature>
<feature type="binding site" evidence="3">
    <location>
        <position position="61"/>
    </location>
    <ligand>
        <name>substrate</name>
    </ligand>
</feature>
<evidence type="ECO:0000256" key="3">
    <source>
        <dbReference type="HAMAP-Rule" id="MF_01121"/>
    </source>
</evidence>
<comment type="subcellular location">
    <subcellularLocation>
        <location evidence="3">Cytoplasm</location>
    </subcellularLocation>
</comment>
<dbReference type="Gene3D" id="3.30.1600.10">
    <property type="entry name" value="SIR2/SIRT2 'Small Domain"/>
    <property type="match status" value="1"/>
</dbReference>
<evidence type="ECO:0000256" key="2">
    <source>
        <dbReference type="ARBA" id="ARBA00023027"/>
    </source>
</evidence>
<comment type="cofactor">
    <cofactor evidence="3">
        <name>Zn(2+)</name>
        <dbReference type="ChEBI" id="CHEBI:29105"/>
    </cofactor>
    <text evidence="3">Binds 1 zinc ion per subunit.</text>
</comment>
<dbReference type="InterPro" id="IPR029035">
    <property type="entry name" value="DHS-like_NAD/FAD-binding_dom"/>
</dbReference>
<evidence type="ECO:0000313" key="6">
    <source>
        <dbReference type="EMBL" id="SHH05569.1"/>
    </source>
</evidence>
<dbReference type="CDD" id="cd01412">
    <property type="entry name" value="SIRT5_Af1_CobB"/>
    <property type="match status" value="1"/>
</dbReference>
<dbReference type="NCBIfam" id="NF001755">
    <property type="entry name" value="PRK00481.1-5"/>
    <property type="match status" value="1"/>
</dbReference>
<dbReference type="PANTHER" id="PTHR11085">
    <property type="entry name" value="NAD-DEPENDENT PROTEIN DEACYLASE SIRTUIN-5, MITOCHONDRIAL-RELATED"/>
    <property type="match status" value="1"/>
</dbReference>
<feature type="binding site" evidence="3">
    <location>
        <position position="121"/>
    </location>
    <ligand>
        <name>Zn(2+)</name>
        <dbReference type="ChEBI" id="CHEBI:29105"/>
    </ligand>
</feature>
<evidence type="ECO:0000256" key="1">
    <source>
        <dbReference type="ARBA" id="ARBA00022679"/>
    </source>
</evidence>
<dbReference type="InterPro" id="IPR003000">
    <property type="entry name" value="Sirtuin"/>
</dbReference>
<feature type="active site" description="Proton acceptor" evidence="3">
    <location>
        <position position="113"/>
    </location>
</feature>
<comment type="similarity">
    <text evidence="3">Belongs to the sirtuin family. Class III subfamily.</text>
</comment>
<dbReference type="PROSITE" id="PS50305">
    <property type="entry name" value="SIRTUIN"/>
    <property type="match status" value="1"/>
</dbReference>
<dbReference type="GO" id="GO:0005737">
    <property type="term" value="C:cytoplasm"/>
    <property type="evidence" value="ECO:0007669"/>
    <property type="project" value="UniProtKB-SubCell"/>
</dbReference>
<sequence>MTNSALPRVVVLTGAGISAESGLKTFRDNNGLWENHRVEDVATPEAFARNPALVYRFYNERRAQLQQAEVKPNAAHKALADLEQQLGDQFLLVTQNVDNLHERAGSERVLHMHGELLSARCCASGQSHVWHDAFDHTTGCRCCIPAETLRPDIVWFGEMPLYMDDIVQALAQADVFIAVGTSGQVYPAANFVAIAAESGARTIEINLEPGQQNHLFDERITGLAGETLPAFVSDFIQQYS</sequence>
<feature type="binding site" evidence="3">
    <location>
        <position position="58"/>
    </location>
    <ligand>
        <name>substrate</name>
    </ligand>
</feature>
<feature type="binding site" evidence="3">
    <location>
        <begin position="95"/>
        <end position="98"/>
    </location>
    <ligand>
        <name>NAD(+)</name>
        <dbReference type="ChEBI" id="CHEBI:57540"/>
    </ligand>
</feature>
<dbReference type="EMBL" id="FQWD01000006">
    <property type="protein sequence ID" value="SHH05569.1"/>
    <property type="molecule type" value="Genomic_DNA"/>
</dbReference>
<dbReference type="Gene3D" id="3.40.50.1220">
    <property type="entry name" value="TPP-binding domain"/>
    <property type="match status" value="1"/>
</dbReference>
<proteinExistence type="inferred from homology"/>
<dbReference type="GO" id="GO:0070403">
    <property type="term" value="F:NAD+ binding"/>
    <property type="evidence" value="ECO:0007669"/>
    <property type="project" value="UniProtKB-UniRule"/>
</dbReference>
<name>A0A1M5PVV1_9ALTE</name>
<comment type="function">
    <text evidence="3">NAD-dependent lysine deacetylase and desuccinylase that specifically removes acetyl and succinyl groups on target proteins. Modulates the activities of several proteins which are inactive in their acylated form.</text>
</comment>
<feature type="binding site" evidence="3">
    <location>
        <position position="224"/>
    </location>
    <ligand>
        <name>NAD(+)</name>
        <dbReference type="ChEBI" id="CHEBI:57540"/>
    </ligand>
</feature>
<dbReference type="PANTHER" id="PTHR11085:SF4">
    <property type="entry name" value="NAD-DEPENDENT PROTEIN DEACYLASE"/>
    <property type="match status" value="1"/>
</dbReference>
<keyword evidence="2 3" id="KW-0520">NAD</keyword>
<reference evidence="7" key="1">
    <citation type="submission" date="2016-11" db="EMBL/GenBank/DDBJ databases">
        <authorList>
            <person name="Varghese N."/>
            <person name="Submissions S."/>
        </authorList>
    </citation>
    <scope>NUCLEOTIDE SEQUENCE [LARGE SCALE GENOMIC DNA]</scope>
    <source>
        <strain evidence="7">CGMCC 1.8995</strain>
    </source>
</reference>
<dbReference type="GO" id="GO:0036055">
    <property type="term" value="F:protein-succinyllysine desuccinylase activity"/>
    <property type="evidence" value="ECO:0007669"/>
    <property type="project" value="UniProtKB-UniRule"/>
</dbReference>
<gene>
    <name evidence="3" type="primary">cobB</name>
    <name evidence="6" type="ORF">SAMN05216361_3610</name>
</gene>
<comment type="domain">
    <text evidence="3">2 residues (Tyr-58 and Arg-61) present in a large hydrophobic pocket are probably involved in substrate specificity. They are important for desuccinylation activity, but dispensable for deacetylation activity.</text>
</comment>
<dbReference type="EC" id="2.3.1.286" evidence="3"/>
<organism evidence="6 7">
    <name type="scientific">Marisediminitalea aggregata</name>
    <dbReference type="NCBI Taxonomy" id="634436"/>
    <lineage>
        <taxon>Bacteria</taxon>
        <taxon>Pseudomonadati</taxon>
        <taxon>Pseudomonadota</taxon>
        <taxon>Gammaproteobacteria</taxon>
        <taxon>Alteromonadales</taxon>
        <taxon>Alteromonadaceae</taxon>
        <taxon>Marisediminitalea</taxon>
    </lineage>
</organism>
<protein>
    <recommendedName>
        <fullName evidence="3">NAD-dependent protein deacylase</fullName>
        <ecNumber evidence="3">2.3.1.286</ecNumber>
    </recommendedName>
    <alternativeName>
        <fullName evidence="3">Regulatory protein SIR2 homolog</fullName>
    </alternativeName>
</protein>
<comment type="caution">
    <text evidence="3 4">Lacks conserved residue(s) required for the propagation of feature annotation.</text>
</comment>
<feature type="domain" description="Deacetylase sirtuin-type" evidence="5">
    <location>
        <begin position="1"/>
        <end position="240"/>
    </location>
</feature>
<feature type="binding site" evidence="3">
    <location>
        <begin position="180"/>
        <end position="182"/>
    </location>
    <ligand>
        <name>NAD(+)</name>
        <dbReference type="ChEBI" id="CHEBI:57540"/>
    </ligand>
</feature>
<dbReference type="RefSeq" id="WP_073324575.1">
    <property type="nucleotide sequence ID" value="NZ_FQWD01000006.1"/>
</dbReference>
<keyword evidence="3" id="KW-0862">Zinc</keyword>
<comment type="catalytic activity">
    <reaction evidence="3">
        <text>N(6)-succinyl-L-lysyl-[protein] + NAD(+) + H2O = 2''-O-succinyl-ADP-D-ribose + nicotinamide + L-lysyl-[protein]</text>
        <dbReference type="Rhea" id="RHEA:47668"/>
        <dbReference type="Rhea" id="RHEA-COMP:9752"/>
        <dbReference type="Rhea" id="RHEA-COMP:11877"/>
        <dbReference type="ChEBI" id="CHEBI:15377"/>
        <dbReference type="ChEBI" id="CHEBI:17154"/>
        <dbReference type="ChEBI" id="CHEBI:29969"/>
        <dbReference type="ChEBI" id="CHEBI:57540"/>
        <dbReference type="ChEBI" id="CHEBI:87830"/>
        <dbReference type="ChEBI" id="CHEBI:87832"/>
    </reaction>
</comment>
<dbReference type="InterPro" id="IPR027546">
    <property type="entry name" value="Sirtuin_class_III"/>
</dbReference>
<keyword evidence="7" id="KW-1185">Reference proteome</keyword>
<keyword evidence="3" id="KW-0479">Metal-binding</keyword>
<dbReference type="GO" id="GO:0008270">
    <property type="term" value="F:zinc ion binding"/>
    <property type="evidence" value="ECO:0007669"/>
    <property type="project" value="UniProtKB-UniRule"/>
</dbReference>
<dbReference type="AlphaFoldDB" id="A0A1M5PVV1"/>
<keyword evidence="1" id="KW-0808">Transferase</keyword>
<accession>A0A1M5PVV1</accession>
<comment type="catalytic activity">
    <reaction evidence="3">
        <text>N(6)-acetyl-L-lysyl-[protein] + NAD(+) + H2O = 2''-O-acetyl-ADP-D-ribose + nicotinamide + L-lysyl-[protein]</text>
        <dbReference type="Rhea" id="RHEA:43636"/>
        <dbReference type="Rhea" id="RHEA-COMP:9752"/>
        <dbReference type="Rhea" id="RHEA-COMP:10731"/>
        <dbReference type="ChEBI" id="CHEBI:15377"/>
        <dbReference type="ChEBI" id="CHEBI:17154"/>
        <dbReference type="ChEBI" id="CHEBI:29969"/>
        <dbReference type="ChEBI" id="CHEBI:57540"/>
        <dbReference type="ChEBI" id="CHEBI:61930"/>
        <dbReference type="ChEBI" id="CHEBI:83767"/>
        <dbReference type="EC" id="2.3.1.286"/>
    </reaction>
</comment>
<dbReference type="GO" id="GO:0036054">
    <property type="term" value="F:protein-malonyllysine demalonylase activity"/>
    <property type="evidence" value="ECO:0007669"/>
    <property type="project" value="InterPro"/>
</dbReference>
<dbReference type="InterPro" id="IPR026590">
    <property type="entry name" value="Ssirtuin_cat_dom"/>
</dbReference>
<dbReference type="STRING" id="634436.SAMN05216361_3610"/>
<dbReference type="Proteomes" id="UP000184520">
    <property type="component" value="Unassembled WGS sequence"/>
</dbReference>
<feature type="binding site" evidence="3">
    <location>
        <begin position="14"/>
        <end position="33"/>
    </location>
    <ligand>
        <name>NAD(+)</name>
        <dbReference type="ChEBI" id="CHEBI:57540"/>
    </ligand>
</feature>